<accession>A0A0E9WA22</accession>
<name>A0A0E9WA22_ANGAN</name>
<dbReference type="EMBL" id="GBXM01022264">
    <property type="protein sequence ID" value="JAH86313.1"/>
    <property type="molecule type" value="Transcribed_RNA"/>
</dbReference>
<protein>
    <submittedName>
        <fullName evidence="1">Uncharacterized protein</fullName>
    </submittedName>
</protein>
<proteinExistence type="predicted"/>
<reference evidence="1" key="1">
    <citation type="submission" date="2014-11" db="EMBL/GenBank/DDBJ databases">
        <authorList>
            <person name="Amaro Gonzalez C."/>
        </authorList>
    </citation>
    <scope>NUCLEOTIDE SEQUENCE</scope>
</reference>
<sequence length="46" mass="5050">MVPDALLSRLYSPAFCSSHKGSVRLCRPGCGQNYGYAMHGNKEMCL</sequence>
<reference evidence="1" key="2">
    <citation type="journal article" date="2015" name="Fish Shellfish Immunol.">
        <title>Early steps in the European eel (Anguilla anguilla)-Vibrio vulnificus interaction in the gills: Role of the RtxA13 toxin.</title>
        <authorList>
            <person name="Callol A."/>
            <person name="Pajuelo D."/>
            <person name="Ebbesson L."/>
            <person name="Teles M."/>
            <person name="MacKenzie S."/>
            <person name="Amaro C."/>
        </authorList>
    </citation>
    <scope>NUCLEOTIDE SEQUENCE</scope>
</reference>
<dbReference type="AlphaFoldDB" id="A0A0E9WA22"/>
<evidence type="ECO:0000313" key="1">
    <source>
        <dbReference type="EMBL" id="JAH86313.1"/>
    </source>
</evidence>
<organism evidence="1">
    <name type="scientific">Anguilla anguilla</name>
    <name type="common">European freshwater eel</name>
    <name type="synonym">Muraena anguilla</name>
    <dbReference type="NCBI Taxonomy" id="7936"/>
    <lineage>
        <taxon>Eukaryota</taxon>
        <taxon>Metazoa</taxon>
        <taxon>Chordata</taxon>
        <taxon>Craniata</taxon>
        <taxon>Vertebrata</taxon>
        <taxon>Euteleostomi</taxon>
        <taxon>Actinopterygii</taxon>
        <taxon>Neopterygii</taxon>
        <taxon>Teleostei</taxon>
        <taxon>Anguilliformes</taxon>
        <taxon>Anguillidae</taxon>
        <taxon>Anguilla</taxon>
    </lineage>
</organism>